<reference evidence="1" key="1">
    <citation type="submission" date="2022-11" db="EMBL/GenBank/DDBJ databases">
        <title>Genome Sequence of Nemania bipapillata.</title>
        <authorList>
            <person name="Buettner E."/>
        </authorList>
    </citation>
    <scope>NUCLEOTIDE SEQUENCE</scope>
    <source>
        <strain evidence="1">CP14</strain>
    </source>
</reference>
<comment type="caution">
    <text evidence="1">The sequence shown here is derived from an EMBL/GenBank/DDBJ whole genome shotgun (WGS) entry which is preliminary data.</text>
</comment>
<evidence type="ECO:0000313" key="1">
    <source>
        <dbReference type="EMBL" id="KAJ8110863.1"/>
    </source>
</evidence>
<dbReference type="EMBL" id="JAPESX010001868">
    <property type="protein sequence ID" value="KAJ8110863.1"/>
    <property type="molecule type" value="Genomic_DNA"/>
</dbReference>
<keyword evidence="2" id="KW-1185">Reference proteome</keyword>
<proteinExistence type="predicted"/>
<dbReference type="Proteomes" id="UP001153334">
    <property type="component" value="Unassembled WGS sequence"/>
</dbReference>
<evidence type="ECO:0000313" key="2">
    <source>
        <dbReference type="Proteomes" id="UP001153334"/>
    </source>
</evidence>
<name>A0ACC2I6S7_9PEZI</name>
<sequence>MGIKFLTPGAVIGTDFAGEIVQMHGSVGELRPDLGIGDMVCGLVHGSNPADPGNGAFAEYVRVPAFLAIKCPEDLDIHRACSLRALRRLQAGWHFGNIYAYLRHHHTRRRKALTY</sequence>
<protein>
    <submittedName>
        <fullName evidence="1">Uncharacterized protein</fullName>
    </submittedName>
</protein>
<accession>A0ACC2I6S7</accession>
<organism evidence="1 2">
    <name type="scientific">Nemania bipapillata</name>
    <dbReference type="NCBI Taxonomy" id="110536"/>
    <lineage>
        <taxon>Eukaryota</taxon>
        <taxon>Fungi</taxon>
        <taxon>Dikarya</taxon>
        <taxon>Ascomycota</taxon>
        <taxon>Pezizomycotina</taxon>
        <taxon>Sordariomycetes</taxon>
        <taxon>Xylariomycetidae</taxon>
        <taxon>Xylariales</taxon>
        <taxon>Xylariaceae</taxon>
        <taxon>Nemania</taxon>
    </lineage>
</organism>
<gene>
    <name evidence="1" type="ORF">ONZ43_g5764</name>
</gene>